<dbReference type="Proteomes" id="UP000198552">
    <property type="component" value="Unassembled WGS sequence"/>
</dbReference>
<proteinExistence type="predicted"/>
<keyword evidence="2" id="KW-1185">Reference proteome</keyword>
<dbReference type="AlphaFoldDB" id="A0A1G9SKR4"/>
<evidence type="ECO:0008006" key="3">
    <source>
        <dbReference type="Google" id="ProtNLM"/>
    </source>
</evidence>
<protein>
    <recommendedName>
        <fullName evidence="3">Excisionase</fullName>
    </recommendedName>
</protein>
<evidence type="ECO:0000313" key="1">
    <source>
        <dbReference type="EMBL" id="SDM36084.1"/>
    </source>
</evidence>
<dbReference type="RefSeq" id="WP_091569815.1">
    <property type="nucleotide sequence ID" value="NZ_FNHP01000005.1"/>
</dbReference>
<organism evidence="1 2">
    <name type="scientific">Oryzisolibacter propanilivorax</name>
    <dbReference type="NCBI Taxonomy" id="1527607"/>
    <lineage>
        <taxon>Bacteria</taxon>
        <taxon>Pseudomonadati</taxon>
        <taxon>Pseudomonadota</taxon>
        <taxon>Betaproteobacteria</taxon>
        <taxon>Burkholderiales</taxon>
        <taxon>Comamonadaceae</taxon>
        <taxon>Oryzisolibacter</taxon>
    </lineage>
</organism>
<sequence length="75" mass="8408">MTATTPVAPAVAPEWVLADKFRDLTGTTTNTVHQRRKKGVWLDGVHTAVVDRRLYVNIKAADQWIKNQLSQPRPA</sequence>
<accession>A0A1G9SKR4</accession>
<dbReference type="EMBL" id="FNHP01000005">
    <property type="protein sequence ID" value="SDM36084.1"/>
    <property type="molecule type" value="Genomic_DNA"/>
</dbReference>
<dbReference type="OrthoDB" id="8779418at2"/>
<evidence type="ECO:0000313" key="2">
    <source>
        <dbReference type="Proteomes" id="UP000198552"/>
    </source>
</evidence>
<reference evidence="2" key="1">
    <citation type="submission" date="2016-10" db="EMBL/GenBank/DDBJ databases">
        <authorList>
            <person name="Varghese N."/>
            <person name="Submissions S."/>
        </authorList>
    </citation>
    <scope>NUCLEOTIDE SEQUENCE [LARGE SCALE GENOMIC DNA]</scope>
    <source>
        <strain evidence="2">EPL6</strain>
    </source>
</reference>
<name>A0A1G9SKR4_9BURK</name>
<gene>
    <name evidence="1" type="ORF">SAMN05428957_1058</name>
</gene>